<protein>
    <submittedName>
        <fullName evidence="9">Undecaprenyl/decaprenyl-phosphate alpha-N-acetylglucosaminyl 1-phosphate transferase</fullName>
    </submittedName>
</protein>
<feature type="transmembrane region" description="Helical" evidence="8">
    <location>
        <begin position="298"/>
        <end position="318"/>
    </location>
</feature>
<feature type="transmembrane region" description="Helical" evidence="8">
    <location>
        <begin position="245"/>
        <end position="267"/>
    </location>
</feature>
<dbReference type="PANTHER" id="PTHR22926">
    <property type="entry name" value="PHOSPHO-N-ACETYLMURAMOYL-PENTAPEPTIDE-TRANSFERASE"/>
    <property type="match status" value="1"/>
</dbReference>
<dbReference type="InterPro" id="IPR000715">
    <property type="entry name" value="Glycosyl_transferase_4"/>
</dbReference>
<evidence type="ECO:0000256" key="6">
    <source>
        <dbReference type="ARBA" id="ARBA00023136"/>
    </source>
</evidence>
<dbReference type="EMBL" id="WJIE01000003">
    <property type="protein sequence ID" value="MRG92603.1"/>
    <property type="molecule type" value="Genomic_DNA"/>
</dbReference>
<comment type="caution">
    <text evidence="9">The sequence shown here is derived from an EMBL/GenBank/DDBJ whole genome shotgun (WGS) entry which is preliminary data.</text>
</comment>
<evidence type="ECO:0000256" key="5">
    <source>
        <dbReference type="ARBA" id="ARBA00022989"/>
    </source>
</evidence>
<keyword evidence="7" id="KW-0479">Metal-binding</keyword>
<keyword evidence="10" id="KW-1185">Reference proteome</keyword>
<accession>A0A6N7PKL6</accession>
<keyword evidence="5 8" id="KW-1133">Transmembrane helix</keyword>
<feature type="binding site" evidence="7">
    <location>
        <position position="160"/>
    </location>
    <ligand>
        <name>Mg(2+)</name>
        <dbReference type="ChEBI" id="CHEBI:18420"/>
    </ligand>
</feature>
<dbReference type="GO" id="GO:0046872">
    <property type="term" value="F:metal ion binding"/>
    <property type="evidence" value="ECO:0007669"/>
    <property type="project" value="UniProtKB-KW"/>
</dbReference>
<keyword evidence="3 9" id="KW-0808">Transferase</keyword>
<gene>
    <name evidence="9" type="ORF">GF068_11780</name>
</gene>
<feature type="transmembrane region" description="Helical" evidence="8">
    <location>
        <begin position="79"/>
        <end position="98"/>
    </location>
</feature>
<dbReference type="GO" id="GO:0071555">
    <property type="term" value="P:cell wall organization"/>
    <property type="evidence" value="ECO:0007669"/>
    <property type="project" value="TreeGrafter"/>
</dbReference>
<keyword evidence="4 8" id="KW-0812">Transmembrane</keyword>
<feature type="transmembrane region" description="Helical" evidence="8">
    <location>
        <begin position="168"/>
        <end position="188"/>
    </location>
</feature>
<dbReference type="GO" id="GO:0005886">
    <property type="term" value="C:plasma membrane"/>
    <property type="evidence" value="ECO:0007669"/>
    <property type="project" value="UniProtKB-SubCell"/>
</dbReference>
<sequence>MRTYLAAFALSALVSGIFTPLVRLLAFRIGAVSRPGGRHVHGRETPRLGGLAIFAGFFAPLMGLFFVQSVVAQAFTQDVRKVIGLFAGGALLCGVGAIDDTRGLRALHKLYAQVAVAVLAFACGFRIDAISLPFVGELSMGIFALPVTVLWIVGIVNAVNLIDGLDGLAAGVVFFAGLTNFVVAYLSFGTLPALFMATMMGTIIGFLFYNFNPARIFMGDSGSYFLGYVIASTSLIGATQKASTAVSLLVPVVALGVPIFDTLFAMVRRWLERRPLFSPDRGHIHHRLLDMGITHRRAVLIIYGVSVLLTVAAIGISLGRSWQVGLALVASSVVFMGLVRAVGYFEEVHGRRRQKERLRSRDSEILRRLLPRLPARFEAARSEADVLSALGLFALEGQLSFVEILPVTGGEPTAFRWTNPKDDDPFGRDVVSARYPIGRDDAARAELKFGFRSDFGDVSPQTEVLLQVVTDMVEASLSRVGSLLAPRVLADAEAPEAAALAAASEIGR</sequence>
<dbReference type="PROSITE" id="PS01348">
    <property type="entry name" value="MRAY_2"/>
    <property type="match status" value="1"/>
</dbReference>
<feature type="transmembrane region" description="Helical" evidence="8">
    <location>
        <begin position="110"/>
        <end position="127"/>
    </location>
</feature>
<feature type="transmembrane region" description="Helical" evidence="8">
    <location>
        <begin position="223"/>
        <end position="239"/>
    </location>
</feature>
<dbReference type="OrthoDB" id="9783652at2"/>
<dbReference type="RefSeq" id="WP_153819468.1">
    <property type="nucleotide sequence ID" value="NZ_WJIE01000003.1"/>
</dbReference>
<dbReference type="GO" id="GO:0009103">
    <property type="term" value="P:lipopolysaccharide biosynthetic process"/>
    <property type="evidence" value="ECO:0007669"/>
    <property type="project" value="TreeGrafter"/>
</dbReference>
<dbReference type="GO" id="GO:0016780">
    <property type="term" value="F:phosphotransferase activity, for other substituted phosphate groups"/>
    <property type="evidence" value="ECO:0007669"/>
    <property type="project" value="InterPro"/>
</dbReference>
<keyword evidence="7" id="KW-0460">Magnesium</keyword>
<reference evidence="9 10" key="1">
    <citation type="submission" date="2019-10" db="EMBL/GenBank/DDBJ databases">
        <title>A soil myxobacterium in the family Polyangiaceae.</title>
        <authorList>
            <person name="Li Y."/>
            <person name="Wang J."/>
        </authorList>
    </citation>
    <scope>NUCLEOTIDE SEQUENCE [LARGE SCALE GENOMIC DNA]</scope>
    <source>
        <strain evidence="9 10">DSM 14734</strain>
    </source>
</reference>
<dbReference type="Pfam" id="PF00953">
    <property type="entry name" value="Glycos_transf_4"/>
    <property type="match status" value="1"/>
</dbReference>
<feature type="transmembrane region" description="Helical" evidence="8">
    <location>
        <begin position="324"/>
        <end position="345"/>
    </location>
</feature>
<organism evidence="9 10">
    <name type="scientific">Polyangium spumosum</name>
    <dbReference type="NCBI Taxonomy" id="889282"/>
    <lineage>
        <taxon>Bacteria</taxon>
        <taxon>Pseudomonadati</taxon>
        <taxon>Myxococcota</taxon>
        <taxon>Polyangia</taxon>
        <taxon>Polyangiales</taxon>
        <taxon>Polyangiaceae</taxon>
        <taxon>Polyangium</taxon>
    </lineage>
</organism>
<evidence type="ECO:0000256" key="7">
    <source>
        <dbReference type="PIRSR" id="PIRSR600715-1"/>
    </source>
</evidence>
<proteinExistence type="predicted"/>
<feature type="transmembrane region" description="Helical" evidence="8">
    <location>
        <begin position="194"/>
        <end position="211"/>
    </location>
</feature>
<feature type="transmembrane region" description="Helical" evidence="8">
    <location>
        <begin position="48"/>
        <end position="67"/>
    </location>
</feature>
<feature type="transmembrane region" description="Helical" evidence="8">
    <location>
        <begin position="139"/>
        <end position="161"/>
    </location>
</feature>
<dbReference type="PANTHER" id="PTHR22926:SF3">
    <property type="entry name" value="UNDECAPRENYL-PHOSPHATE ALPHA-N-ACETYLGLUCOSAMINYL 1-PHOSPHATE TRANSFERASE"/>
    <property type="match status" value="1"/>
</dbReference>
<evidence type="ECO:0000256" key="3">
    <source>
        <dbReference type="ARBA" id="ARBA00022679"/>
    </source>
</evidence>
<comment type="subcellular location">
    <subcellularLocation>
        <location evidence="1">Cell membrane</location>
        <topology evidence="1">Multi-pass membrane protein</topology>
    </subcellularLocation>
</comment>
<feature type="binding site" evidence="7">
    <location>
        <position position="220"/>
    </location>
    <ligand>
        <name>Mg(2+)</name>
        <dbReference type="ChEBI" id="CHEBI:18420"/>
    </ligand>
</feature>
<name>A0A6N7PKL6_9BACT</name>
<keyword evidence="6 8" id="KW-0472">Membrane</keyword>
<dbReference type="CDD" id="cd06853">
    <property type="entry name" value="GT_WecA_like"/>
    <property type="match status" value="1"/>
</dbReference>
<feature type="transmembrane region" description="Helical" evidence="8">
    <location>
        <begin position="6"/>
        <end position="27"/>
    </location>
</feature>
<dbReference type="Proteomes" id="UP000440224">
    <property type="component" value="Unassembled WGS sequence"/>
</dbReference>
<evidence type="ECO:0000256" key="1">
    <source>
        <dbReference type="ARBA" id="ARBA00004651"/>
    </source>
</evidence>
<comment type="cofactor">
    <cofactor evidence="7">
        <name>Mg(2+)</name>
        <dbReference type="ChEBI" id="CHEBI:18420"/>
    </cofactor>
</comment>
<evidence type="ECO:0000313" key="10">
    <source>
        <dbReference type="Proteomes" id="UP000440224"/>
    </source>
</evidence>
<dbReference type="GO" id="GO:0044038">
    <property type="term" value="P:cell wall macromolecule biosynthetic process"/>
    <property type="evidence" value="ECO:0007669"/>
    <property type="project" value="TreeGrafter"/>
</dbReference>
<dbReference type="InterPro" id="IPR018480">
    <property type="entry name" value="PNAcMuramoyl-5peptid_Trfase_CS"/>
</dbReference>
<evidence type="ECO:0000256" key="4">
    <source>
        <dbReference type="ARBA" id="ARBA00022692"/>
    </source>
</evidence>
<keyword evidence="2" id="KW-1003">Cell membrane</keyword>
<evidence type="ECO:0000256" key="2">
    <source>
        <dbReference type="ARBA" id="ARBA00022475"/>
    </source>
</evidence>
<dbReference type="AlphaFoldDB" id="A0A6N7PKL6"/>
<evidence type="ECO:0000313" key="9">
    <source>
        <dbReference type="EMBL" id="MRG92603.1"/>
    </source>
</evidence>
<evidence type="ECO:0000256" key="8">
    <source>
        <dbReference type="SAM" id="Phobius"/>
    </source>
</evidence>